<evidence type="ECO:0000313" key="12">
    <source>
        <dbReference type="Proteomes" id="UP000504608"/>
    </source>
</evidence>
<keyword evidence="5" id="KW-0805">Transcription regulation</keyword>
<accession>A0A6J1JR21</accession>
<dbReference type="GO" id="GO:0005634">
    <property type="term" value="C:nucleus"/>
    <property type="evidence" value="ECO:0007669"/>
    <property type="project" value="UniProtKB-SubCell"/>
</dbReference>
<evidence type="ECO:0000256" key="4">
    <source>
        <dbReference type="ARBA" id="ARBA00022833"/>
    </source>
</evidence>
<dbReference type="InterPro" id="IPR044817">
    <property type="entry name" value="SBP-like"/>
</dbReference>
<dbReference type="PANTHER" id="PTHR31251:SF207">
    <property type="entry name" value="SQUAMOSA PROMOTER-BINDING-LIKE PROTEIN 13A-RELATED"/>
    <property type="match status" value="1"/>
</dbReference>
<dbReference type="GeneID" id="111486693"/>
<keyword evidence="7" id="KW-0804">Transcription</keyword>
<feature type="region of interest" description="Disordered" evidence="10">
    <location>
        <begin position="16"/>
        <end position="55"/>
    </location>
</feature>
<dbReference type="PROSITE" id="PS51141">
    <property type="entry name" value="ZF_SBP"/>
    <property type="match status" value="1"/>
</dbReference>
<feature type="compositionally biased region" description="Polar residues" evidence="10">
    <location>
        <begin position="40"/>
        <end position="51"/>
    </location>
</feature>
<dbReference type="GO" id="GO:0003677">
    <property type="term" value="F:DNA binding"/>
    <property type="evidence" value="ECO:0007669"/>
    <property type="project" value="UniProtKB-KW"/>
</dbReference>
<protein>
    <submittedName>
        <fullName evidence="13">Squamosa promoter-binding-like protein 13A</fullName>
    </submittedName>
</protein>
<evidence type="ECO:0000313" key="13">
    <source>
        <dbReference type="RefSeq" id="XP_022989683.1"/>
    </source>
</evidence>
<keyword evidence="12" id="KW-1185">Reference proteome</keyword>
<keyword evidence="2" id="KW-0479">Metal-binding</keyword>
<evidence type="ECO:0000256" key="10">
    <source>
        <dbReference type="SAM" id="MobiDB-lite"/>
    </source>
</evidence>
<dbReference type="PANTHER" id="PTHR31251">
    <property type="entry name" value="SQUAMOSA PROMOTER-BINDING-LIKE PROTEIN 4"/>
    <property type="match status" value="1"/>
</dbReference>
<dbReference type="AlphaFoldDB" id="A0A6J1JR21"/>
<dbReference type="OrthoDB" id="514967at2759"/>
<evidence type="ECO:0000259" key="11">
    <source>
        <dbReference type="PROSITE" id="PS51141"/>
    </source>
</evidence>
<keyword evidence="3 9" id="KW-0863">Zinc-finger</keyword>
<sequence length="347" mass="39019">MDWGWRKISGERVTFQENKQNPTSFSDSIGSNNEEEQILKGSSQESYTSHGSSKRTRLLHASQNQTCLVDGCDSDLSNCKEYHRRHRVCDLHSKTPVVMVRGEEKRFCQQCSRFHSLGEFDEVKRSCRKRLDGHNRRRRKPQPESLFISSRDFLSNCKGPIVLQFSDQQVHVPDELGRSLWPMRTEENSSLVPSNSSGFFSFGGGDNKQLPFLQPKNGSKQGKHMVSSQFCFNQQLPDTISQVSEGDSQKTVPPNNSPDDSGCALYLLSSHPVQALPEAGLSSLVQSHLSLPVQTQEETELNFSSLSDFSESFGSKDKAVSKTNVHHSELGLEMEEESNGLFPISWE</sequence>
<evidence type="ECO:0000256" key="8">
    <source>
        <dbReference type="ARBA" id="ARBA00023242"/>
    </source>
</evidence>
<evidence type="ECO:0000256" key="2">
    <source>
        <dbReference type="ARBA" id="ARBA00022723"/>
    </source>
</evidence>
<feature type="compositionally biased region" description="Polar residues" evidence="10">
    <location>
        <begin position="16"/>
        <end position="32"/>
    </location>
</feature>
<evidence type="ECO:0000256" key="6">
    <source>
        <dbReference type="ARBA" id="ARBA00023125"/>
    </source>
</evidence>
<keyword evidence="6" id="KW-0238">DNA-binding</keyword>
<dbReference type="InterPro" id="IPR036893">
    <property type="entry name" value="SBP_sf"/>
</dbReference>
<evidence type="ECO:0000256" key="9">
    <source>
        <dbReference type="PROSITE-ProRule" id="PRU00470"/>
    </source>
</evidence>
<dbReference type="KEGG" id="cmax:111486693"/>
<evidence type="ECO:0000256" key="3">
    <source>
        <dbReference type="ARBA" id="ARBA00022771"/>
    </source>
</evidence>
<evidence type="ECO:0000256" key="1">
    <source>
        <dbReference type="ARBA" id="ARBA00004123"/>
    </source>
</evidence>
<dbReference type="SUPFAM" id="SSF103612">
    <property type="entry name" value="SBT domain"/>
    <property type="match status" value="1"/>
</dbReference>
<name>A0A6J1JR21_CUCMA</name>
<proteinExistence type="predicted"/>
<feature type="domain" description="SBP-type" evidence="11">
    <location>
        <begin position="64"/>
        <end position="141"/>
    </location>
</feature>
<comment type="subcellular location">
    <subcellularLocation>
        <location evidence="1">Nucleus</location>
    </subcellularLocation>
</comment>
<dbReference type="GO" id="GO:0008270">
    <property type="term" value="F:zinc ion binding"/>
    <property type="evidence" value="ECO:0007669"/>
    <property type="project" value="UniProtKB-KW"/>
</dbReference>
<evidence type="ECO:0000256" key="7">
    <source>
        <dbReference type="ARBA" id="ARBA00023163"/>
    </source>
</evidence>
<reference evidence="13" key="1">
    <citation type="submission" date="2025-08" db="UniProtKB">
        <authorList>
            <consortium name="RefSeq"/>
        </authorList>
    </citation>
    <scope>IDENTIFICATION</scope>
    <source>
        <tissue evidence="13">Young leaves</tissue>
    </source>
</reference>
<organism evidence="12 13">
    <name type="scientific">Cucurbita maxima</name>
    <name type="common">Pumpkin</name>
    <name type="synonym">Winter squash</name>
    <dbReference type="NCBI Taxonomy" id="3661"/>
    <lineage>
        <taxon>Eukaryota</taxon>
        <taxon>Viridiplantae</taxon>
        <taxon>Streptophyta</taxon>
        <taxon>Embryophyta</taxon>
        <taxon>Tracheophyta</taxon>
        <taxon>Spermatophyta</taxon>
        <taxon>Magnoliopsida</taxon>
        <taxon>eudicotyledons</taxon>
        <taxon>Gunneridae</taxon>
        <taxon>Pentapetalae</taxon>
        <taxon>rosids</taxon>
        <taxon>fabids</taxon>
        <taxon>Cucurbitales</taxon>
        <taxon>Cucurbitaceae</taxon>
        <taxon>Cucurbiteae</taxon>
        <taxon>Cucurbita</taxon>
    </lineage>
</organism>
<dbReference type="InterPro" id="IPR004333">
    <property type="entry name" value="SBP_dom"/>
</dbReference>
<evidence type="ECO:0000256" key="5">
    <source>
        <dbReference type="ARBA" id="ARBA00023015"/>
    </source>
</evidence>
<dbReference type="RefSeq" id="XP_022989683.1">
    <property type="nucleotide sequence ID" value="XM_023133915.1"/>
</dbReference>
<dbReference type="Pfam" id="PF03110">
    <property type="entry name" value="SBP"/>
    <property type="match status" value="1"/>
</dbReference>
<gene>
    <name evidence="13" type="primary">LOC111486693</name>
</gene>
<keyword evidence="4" id="KW-0862">Zinc</keyword>
<dbReference type="Proteomes" id="UP000504608">
    <property type="component" value="Unplaced"/>
</dbReference>
<dbReference type="Gene3D" id="4.10.1100.10">
    <property type="entry name" value="Transcription factor, SBP-box domain"/>
    <property type="match status" value="1"/>
</dbReference>
<keyword evidence="8" id="KW-0539">Nucleus</keyword>
<dbReference type="FunFam" id="4.10.1100.10:FF:000001">
    <property type="entry name" value="Squamosa promoter-binding-like protein 14"/>
    <property type="match status" value="1"/>
</dbReference>